<proteinExistence type="predicted"/>
<accession>A0A1H3HEL4</accession>
<evidence type="ECO:0000313" key="1">
    <source>
        <dbReference type="EMBL" id="SDY13288.1"/>
    </source>
</evidence>
<reference evidence="2" key="1">
    <citation type="submission" date="2016-10" db="EMBL/GenBank/DDBJ databases">
        <authorList>
            <person name="Varghese N."/>
            <person name="Submissions S."/>
        </authorList>
    </citation>
    <scope>NUCLEOTIDE SEQUENCE [LARGE SCALE GENOMIC DNA]</scope>
    <source>
        <strain evidence="2">VPI 5359</strain>
    </source>
</reference>
<evidence type="ECO:0000313" key="2">
    <source>
        <dbReference type="Proteomes" id="UP000199652"/>
    </source>
</evidence>
<keyword evidence="2" id="KW-1185">Reference proteome</keyword>
<dbReference type="EMBL" id="FNOU01000017">
    <property type="protein sequence ID" value="SDY13288.1"/>
    <property type="molecule type" value="Genomic_DNA"/>
</dbReference>
<dbReference type="RefSeq" id="WP_090246074.1">
    <property type="nucleotide sequence ID" value="NZ_FNOU01000017.1"/>
</dbReference>
<dbReference type="OrthoDB" id="1652136at2"/>
<organism evidence="1 2">
    <name type="scientific">Eubacterium barkeri</name>
    <name type="common">Clostridium barkeri</name>
    <dbReference type="NCBI Taxonomy" id="1528"/>
    <lineage>
        <taxon>Bacteria</taxon>
        <taxon>Bacillati</taxon>
        <taxon>Bacillota</taxon>
        <taxon>Clostridia</taxon>
        <taxon>Eubacteriales</taxon>
        <taxon>Eubacteriaceae</taxon>
        <taxon>Eubacterium</taxon>
    </lineage>
</organism>
<gene>
    <name evidence="1" type="ORF">SAMN04488579_11746</name>
</gene>
<name>A0A1H3HEL4_EUBBA</name>
<dbReference type="STRING" id="1528.SAMN04488579_11746"/>
<dbReference type="Proteomes" id="UP000199652">
    <property type="component" value="Unassembled WGS sequence"/>
</dbReference>
<protein>
    <submittedName>
        <fullName evidence="1">Uncharacterized protein</fullName>
    </submittedName>
</protein>
<dbReference type="AlphaFoldDB" id="A0A1H3HEL4"/>
<sequence length="123" mass="13695">MAYVDVNYYTETYRGTVLIGDDMAVKLDRASDQVDVLTFNRIVGRGFDNLTDFQQEQVKIAVCAHADFTEEYGTYFNSPLSGYSAGSLSVSFNSDAVVNYNGVQTSREAYGYLQKTGLVARRL</sequence>